<keyword evidence="4" id="KW-0496">Mitochondrion</keyword>
<feature type="region of interest" description="Disordered" evidence="6">
    <location>
        <begin position="266"/>
        <end position="448"/>
    </location>
</feature>
<comment type="subcellular location">
    <subcellularLocation>
        <location evidence="1">Mitochondrion</location>
    </subcellularLocation>
</comment>
<dbReference type="InParanoid" id="A0A0G4EMF3"/>
<dbReference type="InterPro" id="IPR006600">
    <property type="entry name" value="HTH_CenpB_DNA-bd_dom"/>
</dbReference>
<dbReference type="AlphaFoldDB" id="A0A0G4EMF3"/>
<feature type="region of interest" description="Disordered" evidence="6">
    <location>
        <begin position="83"/>
        <end position="142"/>
    </location>
</feature>
<feature type="region of interest" description="Disordered" evidence="6">
    <location>
        <begin position="470"/>
        <end position="506"/>
    </location>
</feature>
<evidence type="ECO:0000256" key="5">
    <source>
        <dbReference type="ARBA" id="ARBA00040604"/>
    </source>
</evidence>
<feature type="compositionally biased region" description="Basic and acidic residues" evidence="6">
    <location>
        <begin position="124"/>
        <end position="133"/>
    </location>
</feature>
<accession>A0A0G4EMF3</accession>
<dbReference type="VEuPathDB" id="CryptoDB:Vbra_5237"/>
<dbReference type="GO" id="GO:0005739">
    <property type="term" value="C:mitochondrion"/>
    <property type="evidence" value="ECO:0007669"/>
    <property type="project" value="UniProtKB-SubCell"/>
</dbReference>
<feature type="domain" description="HTH CENPB-type" evidence="7">
    <location>
        <begin position="203"/>
        <end position="273"/>
    </location>
</feature>
<reference evidence="8 9" key="1">
    <citation type="submission" date="2014-11" db="EMBL/GenBank/DDBJ databases">
        <authorList>
            <person name="Zhu J."/>
            <person name="Qi W."/>
            <person name="Song R."/>
        </authorList>
    </citation>
    <scope>NUCLEOTIDE SEQUENCE [LARGE SCALE GENOMIC DNA]</scope>
</reference>
<feature type="region of interest" description="Disordered" evidence="6">
    <location>
        <begin position="1"/>
        <end position="43"/>
    </location>
</feature>
<dbReference type="Proteomes" id="UP000041254">
    <property type="component" value="Unassembled WGS sequence"/>
</dbReference>
<evidence type="ECO:0000313" key="8">
    <source>
        <dbReference type="EMBL" id="CEL98349.1"/>
    </source>
</evidence>
<dbReference type="Pfam" id="PF07534">
    <property type="entry name" value="TLD"/>
    <property type="match status" value="2"/>
</dbReference>
<feature type="compositionally biased region" description="Polar residues" evidence="6">
    <location>
        <begin position="401"/>
        <end position="419"/>
    </location>
</feature>
<dbReference type="PANTHER" id="PTHR23354:SF62">
    <property type="entry name" value="MUSTARD, ISOFORM V"/>
    <property type="match status" value="1"/>
</dbReference>
<evidence type="ECO:0000259" key="7">
    <source>
        <dbReference type="PROSITE" id="PS51253"/>
    </source>
</evidence>
<evidence type="ECO:0000256" key="2">
    <source>
        <dbReference type="ARBA" id="ARBA00009540"/>
    </source>
</evidence>
<organism evidence="8 9">
    <name type="scientific">Vitrella brassicaformis (strain CCMP3155)</name>
    <dbReference type="NCBI Taxonomy" id="1169540"/>
    <lineage>
        <taxon>Eukaryota</taxon>
        <taxon>Sar</taxon>
        <taxon>Alveolata</taxon>
        <taxon>Colpodellida</taxon>
        <taxon>Vitrellaceae</taxon>
        <taxon>Vitrella</taxon>
    </lineage>
</organism>
<feature type="compositionally biased region" description="Basic and acidic residues" evidence="6">
    <location>
        <begin position="15"/>
        <end position="25"/>
    </location>
</feature>
<feature type="compositionally biased region" description="Low complexity" evidence="6">
    <location>
        <begin position="355"/>
        <end position="366"/>
    </location>
</feature>
<evidence type="ECO:0000256" key="3">
    <source>
        <dbReference type="ARBA" id="ARBA00023125"/>
    </source>
</evidence>
<comment type="similarity">
    <text evidence="2">Belongs to the OXR1 family.</text>
</comment>
<feature type="compositionally biased region" description="Basic residues" evidence="6">
    <location>
        <begin position="110"/>
        <end position="119"/>
    </location>
</feature>
<dbReference type="InterPro" id="IPR006571">
    <property type="entry name" value="TLDc_dom"/>
</dbReference>
<gene>
    <name evidence="8" type="ORF">Vbra_5237</name>
</gene>
<evidence type="ECO:0000256" key="6">
    <source>
        <dbReference type="SAM" id="MobiDB-lite"/>
    </source>
</evidence>
<dbReference type="InterPro" id="IPR009057">
    <property type="entry name" value="Homeodomain-like_sf"/>
</dbReference>
<dbReference type="EMBL" id="CDMY01000268">
    <property type="protein sequence ID" value="CEL98349.1"/>
    <property type="molecule type" value="Genomic_DNA"/>
</dbReference>
<keyword evidence="9" id="KW-1185">Reference proteome</keyword>
<dbReference type="PANTHER" id="PTHR23354">
    <property type="entry name" value="NUCLEOLAR PROTEIN 7/ESTROGEN RECEPTOR COACTIVATOR-RELATED"/>
    <property type="match status" value="1"/>
</dbReference>
<evidence type="ECO:0000313" key="9">
    <source>
        <dbReference type="Proteomes" id="UP000041254"/>
    </source>
</evidence>
<evidence type="ECO:0000256" key="1">
    <source>
        <dbReference type="ARBA" id="ARBA00004173"/>
    </source>
</evidence>
<feature type="compositionally biased region" description="Pro residues" evidence="6">
    <location>
        <begin position="341"/>
        <end position="350"/>
    </location>
</feature>
<feature type="compositionally biased region" description="Basic and acidic residues" evidence="6">
    <location>
        <begin position="420"/>
        <end position="440"/>
    </location>
</feature>
<dbReference type="GO" id="GO:0003677">
    <property type="term" value="F:DNA binding"/>
    <property type="evidence" value="ECO:0007669"/>
    <property type="project" value="UniProtKB-KW"/>
</dbReference>
<proteinExistence type="inferred from homology"/>
<protein>
    <recommendedName>
        <fullName evidence="5">Oxidation resistance protein 1</fullName>
    </recommendedName>
</protein>
<keyword evidence="3" id="KW-0238">DNA-binding</keyword>
<dbReference type="SUPFAM" id="SSF46689">
    <property type="entry name" value="Homeodomain-like"/>
    <property type="match status" value="1"/>
</dbReference>
<feature type="compositionally biased region" description="Polar residues" evidence="6">
    <location>
        <begin position="486"/>
        <end position="506"/>
    </location>
</feature>
<dbReference type="PhylomeDB" id="A0A0G4EMF3"/>
<dbReference type="PROSITE" id="PS51253">
    <property type="entry name" value="HTH_CENPB"/>
    <property type="match status" value="1"/>
</dbReference>
<dbReference type="Gene3D" id="1.10.10.60">
    <property type="entry name" value="Homeodomain-like"/>
    <property type="match status" value="1"/>
</dbReference>
<name>A0A0G4EMF3_VITBC</name>
<sequence length="896" mass="96973">MSDPGNLHTQCDGPRAVEEGHHDGDEPQAALGAGLSGDTAAALQPPPGWPQFFLEQIAADVAAGVCLGVPTDSLDVVTYAATTGRPPLYPLPRTRHTHSAAEHHPTPRTLQRRSSRRRATSVDTSRRTGHRSDSQACRKNADEVTIGERLQLVSEFERRQRDGEAISMPQFAKENGIPPARFKQWCIDIKKQREAGVEVIDSNKKRNRQPKYQPIEDEMRQWMAGHEDPSKVPPKAIRTKAVATAIRLGITGFSASDSWIKAFRKRCQQDPPGPSESPAPFLAEDTNDMQIPLPSSEPPVAAAAAGGGTDGTNARTSPGEHELDAAVQETPEEAPVSAMQPPHPHPPPRPLTHQSAAHSAPAAAASREADRFIGPIPGVSRQTTTCPPDDDAAASNRPLDEQSQTSDRNTISMAPSESRLTNERPPNKIHRTDTRSHREGPPSVVLSRSSVKSVFTMTADDRLSDIAEDDGDAISVSDGVPDDITALSSRSTTDGDNQSPDPQVVAGSSLSEAECAALHSVLALAMFDECEFTLLYRASRDGAEYGDLLRCVGDTSGLVFVIRRDKYVFGAFISGGLQLPDDARGYNTYGCDVWFFSLSGHFAKGPTKLWEGKWPVFVAERGGLVGGAKLWIGVLGVGLWLGDEGGVADDMRSCRQFISSDDPIDDVPDGYVGVRDEDGGALFGGSEHFMADEVEVIRVHGRSLLSLKVIEGATFDALQSAALCRFVGPTTARRLKLIYRASRDGPSFDDLFRCVGDATGLVFVIRRDKYVFSAFISAGIRLPDDPRGENGYECDVWYFSLAGHFAKGPTKVWEGKWRVCVAGREGTVDGAKLWIGVWLCLGYEGGAAGDVRSCRQLILNWVVPDGYVGVRNDYGYALFGGSEEFMADEVEVLTLV</sequence>
<evidence type="ECO:0000256" key="4">
    <source>
        <dbReference type="ARBA" id="ARBA00023128"/>
    </source>
</evidence>